<evidence type="ECO:0000256" key="7">
    <source>
        <dbReference type="ARBA" id="ARBA00022448"/>
    </source>
</evidence>
<dbReference type="Pfam" id="PF19566">
    <property type="entry name" value="Snx8_BAR_dom"/>
    <property type="match status" value="1"/>
</dbReference>
<dbReference type="SUPFAM" id="SSF64268">
    <property type="entry name" value="PX domain"/>
    <property type="match status" value="1"/>
</dbReference>
<dbReference type="InterPro" id="IPR035704">
    <property type="entry name" value="SNX8/Mvp1_PX"/>
</dbReference>
<dbReference type="Pfam" id="PF00787">
    <property type="entry name" value="PX"/>
    <property type="match status" value="1"/>
</dbReference>
<evidence type="ECO:0000256" key="5">
    <source>
        <dbReference type="ARBA" id="ARBA00010883"/>
    </source>
</evidence>
<evidence type="ECO:0000256" key="9">
    <source>
        <dbReference type="ARBA" id="ARBA00022927"/>
    </source>
</evidence>
<sequence>MPPRLPALKASSFCRAAPAASAPLIALLSPFLQARHASVLGSLSENAGAYNKRIRRGRGPSSGKGKTAGRGHKGQKSRGSIPMRFQGGQTPQDVVHGVRGFENHFSVDMSTVNLNRIQEWIDQGRLDPTQPITVKELAKSRCLHGVKDGVKLLAQGKQKLKTPINILVSRASAAAIESIEAVGGKVTTRYYTRQSIKRLLKGESESSFTPLSTTWSPTEVSTLAGTAPTASPFSYRLPDPTSRKDLEYYRDPAHRGYLSHQLKKGQGPSLFYKTPGVGMKKKVKKVANVEDSKENRLCELCVASHHSWTCAIAIANDCLLLTSPHYIHSHSQRQPEPESAGAMSLFGSSPEEAAPISTSKSRNTLFDDDDSNSAASRSKSSLFADDDAQGAWGMPTPKRGRAARGDLVKGLLDGAQVPDSYVDTFDNLLKSDGSSGKISPAGVAKALSAGNLSADAQSRIMSLVTSGGQLSDLNRNEFNVLLALIGLAQEKEDITLDGVDERRRDLPVPKLPSLSTVSTTFPDASELAAKPPQRAVSPSLPSVTASITQPKPKTPRKPSMDFPDADPWGSPALHKEHNHDANPPKANGSLPRAISNGSHAPSRTTSTFTTATSDPPNGASSQTLPDEPTTPAAGVWGSYDGAGASSTSFGNPAQPETRGLGFDGTGDSTNRPTETTPSRSFGGGRISSGGVEENIVITLLPEKEGMFLFQHHNYQVVSQRRGSKVVRRYSDFVWLLDCLHKRYPFRQLPLLPPKRVGVNGSHLAADNTFIEKRRRGLARFSNALVRHPVLSQEQLVIMFLTVPTELAVWRKQATISVQEEFAGKVLPPGLEDSLPPTLNELFDTSRTGIRRSAEIYINLCNLVDRLAKRNEGLAADQLRLSLSLQSLTDVSQDTYATDNNDVPLLNGGLQSMAKHLSNSQSLLEDEARAWDQGVLEDFKRQRDTLVSMRDMFDRRDRYDKDNIPYLERRIQSNETKLVAIRAKPDELIKPGEIEKVTEAIIKDKQSIVAQHARGVFVKECIRDELINFQSSQYHVSRMCQDWSQERVKYSELQADNWKQLQEEAESMPVGE</sequence>
<keyword evidence="8" id="KW-0963">Cytoplasm</keyword>
<dbReference type="GO" id="GO:0005768">
    <property type="term" value="C:endosome"/>
    <property type="evidence" value="ECO:0007669"/>
    <property type="project" value="TreeGrafter"/>
</dbReference>
<feature type="compositionally biased region" description="Polar residues" evidence="14">
    <location>
        <begin position="614"/>
        <end position="624"/>
    </location>
</feature>
<dbReference type="FunFam" id="3.30.1520.10:FF:000037">
    <property type="entry name" value="Sorting nexin mvp-1"/>
    <property type="match status" value="1"/>
</dbReference>
<dbReference type="GO" id="GO:0016020">
    <property type="term" value="C:membrane"/>
    <property type="evidence" value="ECO:0007669"/>
    <property type="project" value="UniProtKB-SubCell"/>
</dbReference>
<feature type="compositionally biased region" description="Low complexity" evidence="14">
    <location>
        <begin position="602"/>
        <end position="613"/>
    </location>
</feature>
<dbReference type="FunFam" id="3.100.10.10:FF:000011">
    <property type="entry name" value="50S ribosomal subunit protein L15"/>
    <property type="match status" value="1"/>
</dbReference>
<evidence type="ECO:0000256" key="14">
    <source>
        <dbReference type="SAM" id="MobiDB-lite"/>
    </source>
</evidence>
<dbReference type="GO" id="GO:0006412">
    <property type="term" value="P:translation"/>
    <property type="evidence" value="ECO:0007669"/>
    <property type="project" value="InterPro"/>
</dbReference>
<dbReference type="InterPro" id="IPR027267">
    <property type="entry name" value="AH/BAR_dom_sf"/>
</dbReference>
<dbReference type="OrthoDB" id="10064318at2759"/>
<name>A0A9N9PUV4_9HELO</name>
<keyword evidence="17" id="KW-1185">Reference proteome</keyword>
<feature type="region of interest" description="Disordered" evidence="14">
    <location>
        <begin position="51"/>
        <end position="90"/>
    </location>
</feature>
<dbReference type="InterPro" id="IPR028662">
    <property type="entry name" value="SNX8/Mvp1"/>
</dbReference>
<dbReference type="GO" id="GO:0003735">
    <property type="term" value="F:structural constituent of ribosome"/>
    <property type="evidence" value="ECO:0007669"/>
    <property type="project" value="InterPro"/>
</dbReference>
<comment type="function">
    <text evidence="1">Required for vacuolar protein sorting.</text>
</comment>
<dbReference type="GO" id="GO:0032266">
    <property type="term" value="F:phosphatidylinositol-3-phosphate binding"/>
    <property type="evidence" value="ECO:0007669"/>
    <property type="project" value="TreeGrafter"/>
</dbReference>
<dbReference type="GO" id="GO:0005829">
    <property type="term" value="C:cytosol"/>
    <property type="evidence" value="ECO:0007669"/>
    <property type="project" value="GOC"/>
</dbReference>
<keyword evidence="12" id="KW-0687">Ribonucleoprotein</keyword>
<feature type="compositionally biased region" description="Polar residues" evidence="14">
    <location>
        <begin position="666"/>
        <end position="677"/>
    </location>
</feature>
<keyword evidence="7" id="KW-0813">Transport</keyword>
<dbReference type="Gene3D" id="3.30.1520.10">
    <property type="entry name" value="Phox-like domain"/>
    <property type="match status" value="1"/>
</dbReference>
<dbReference type="CDD" id="cd06866">
    <property type="entry name" value="PX_SNX8_Mvp1p_like"/>
    <property type="match status" value="1"/>
</dbReference>
<evidence type="ECO:0000256" key="11">
    <source>
        <dbReference type="ARBA" id="ARBA00023136"/>
    </source>
</evidence>
<accession>A0A9N9PUV4</accession>
<keyword evidence="11" id="KW-0472">Membrane</keyword>
<feature type="region of interest" description="Disordered" evidence="14">
    <location>
        <begin position="329"/>
        <end position="380"/>
    </location>
</feature>
<evidence type="ECO:0000259" key="15">
    <source>
        <dbReference type="PROSITE" id="PS50195"/>
    </source>
</evidence>
<dbReference type="InterPro" id="IPR021131">
    <property type="entry name" value="Ribosomal_uL15/eL18"/>
</dbReference>
<dbReference type="PROSITE" id="PS50195">
    <property type="entry name" value="PX"/>
    <property type="match status" value="1"/>
</dbReference>
<dbReference type="PANTHER" id="PTHR47554">
    <property type="entry name" value="SORTING NEXIN MVP1"/>
    <property type="match status" value="1"/>
</dbReference>
<dbReference type="InterPro" id="IPR030878">
    <property type="entry name" value="Ribosomal_uL15"/>
</dbReference>
<dbReference type="SUPFAM" id="SSF52080">
    <property type="entry name" value="Ribosomal proteins L15p and L18e"/>
    <property type="match status" value="1"/>
</dbReference>
<keyword evidence="10" id="KW-0689">Ribosomal protein</keyword>
<dbReference type="InterPro" id="IPR036227">
    <property type="entry name" value="Ribosomal_uL15/eL18_sf"/>
</dbReference>
<evidence type="ECO:0000256" key="2">
    <source>
        <dbReference type="ARBA" id="ARBA00004287"/>
    </source>
</evidence>
<dbReference type="Gene3D" id="3.100.10.10">
    <property type="match status" value="1"/>
</dbReference>
<dbReference type="GO" id="GO:0006623">
    <property type="term" value="P:protein targeting to vacuole"/>
    <property type="evidence" value="ECO:0007669"/>
    <property type="project" value="TreeGrafter"/>
</dbReference>
<evidence type="ECO:0000256" key="4">
    <source>
        <dbReference type="ARBA" id="ARBA00007320"/>
    </source>
</evidence>
<gene>
    <name evidence="16" type="ORF">HYFRA_00011926</name>
</gene>
<evidence type="ECO:0000313" key="17">
    <source>
        <dbReference type="Proteomes" id="UP000696280"/>
    </source>
</evidence>
<comment type="caution">
    <text evidence="16">The sequence shown here is derived from an EMBL/GenBank/DDBJ whole genome shotgun (WGS) entry which is preliminary data.</text>
</comment>
<feature type="domain" description="PX" evidence="15">
    <location>
        <begin position="692"/>
        <end position="806"/>
    </location>
</feature>
<dbReference type="InterPro" id="IPR005749">
    <property type="entry name" value="Ribosomal_uL15_bac-type"/>
</dbReference>
<dbReference type="CDD" id="cd07597">
    <property type="entry name" value="BAR_SNX8"/>
    <property type="match status" value="1"/>
</dbReference>
<dbReference type="NCBIfam" id="TIGR01071">
    <property type="entry name" value="rplO_bact"/>
    <property type="match status" value="1"/>
</dbReference>
<feature type="compositionally biased region" description="Basic residues" evidence="14">
    <location>
        <begin position="67"/>
        <end position="76"/>
    </location>
</feature>
<dbReference type="Pfam" id="PF00828">
    <property type="entry name" value="Ribosomal_L27A"/>
    <property type="match status" value="1"/>
</dbReference>
<dbReference type="EMBL" id="CAJVRL010000071">
    <property type="protein sequence ID" value="CAG8956615.1"/>
    <property type="molecule type" value="Genomic_DNA"/>
</dbReference>
<evidence type="ECO:0000256" key="6">
    <source>
        <dbReference type="ARBA" id="ARBA00014268"/>
    </source>
</evidence>
<keyword evidence="9" id="KW-0653">Protein transport</keyword>
<dbReference type="PANTHER" id="PTHR47554:SF1">
    <property type="entry name" value="SORTING NEXIN MVP1"/>
    <property type="match status" value="1"/>
</dbReference>
<evidence type="ECO:0000256" key="3">
    <source>
        <dbReference type="ARBA" id="ARBA00004496"/>
    </source>
</evidence>
<evidence type="ECO:0000256" key="12">
    <source>
        <dbReference type="ARBA" id="ARBA00023274"/>
    </source>
</evidence>
<dbReference type="InterPro" id="IPR045734">
    <property type="entry name" value="Snx8_BAR_dom"/>
</dbReference>
<protein>
    <recommendedName>
        <fullName evidence="6">Sorting nexin MVP1</fullName>
    </recommendedName>
    <alternativeName>
        <fullName evidence="13">Sorting nexin mvp1</fullName>
    </alternativeName>
</protein>
<evidence type="ECO:0000313" key="16">
    <source>
        <dbReference type="EMBL" id="CAG8956615.1"/>
    </source>
</evidence>
<dbReference type="GO" id="GO:0015934">
    <property type="term" value="C:large ribosomal subunit"/>
    <property type="evidence" value="ECO:0007669"/>
    <property type="project" value="InterPro"/>
</dbReference>
<reference evidence="16" key="1">
    <citation type="submission" date="2021-07" db="EMBL/GenBank/DDBJ databases">
        <authorList>
            <person name="Durling M."/>
        </authorList>
    </citation>
    <scope>NUCLEOTIDE SEQUENCE</scope>
</reference>
<organism evidence="16 17">
    <name type="scientific">Hymenoscyphus fraxineus</name>
    <dbReference type="NCBI Taxonomy" id="746836"/>
    <lineage>
        <taxon>Eukaryota</taxon>
        <taxon>Fungi</taxon>
        <taxon>Dikarya</taxon>
        <taxon>Ascomycota</taxon>
        <taxon>Pezizomycotina</taxon>
        <taxon>Leotiomycetes</taxon>
        <taxon>Helotiales</taxon>
        <taxon>Helotiaceae</taxon>
        <taxon>Hymenoscyphus</taxon>
    </lineage>
</organism>
<evidence type="ECO:0000256" key="13">
    <source>
        <dbReference type="ARBA" id="ARBA00072009"/>
    </source>
</evidence>
<dbReference type="Gene3D" id="1.10.238.10">
    <property type="entry name" value="EF-hand"/>
    <property type="match status" value="1"/>
</dbReference>
<comment type="similarity">
    <text evidence="4">Belongs to the universal ribosomal protein uL15 family.</text>
</comment>
<feature type="compositionally biased region" description="Basic and acidic residues" evidence="14">
    <location>
        <begin position="573"/>
        <end position="582"/>
    </location>
</feature>
<dbReference type="HAMAP" id="MF_01341">
    <property type="entry name" value="Ribosomal_uL15"/>
    <property type="match status" value="1"/>
</dbReference>
<dbReference type="FunFam" id="1.20.1270.60:FF:000072">
    <property type="entry name" value="Sorting nexin MVP1"/>
    <property type="match status" value="1"/>
</dbReference>
<dbReference type="InterPro" id="IPR036871">
    <property type="entry name" value="PX_dom_sf"/>
</dbReference>
<evidence type="ECO:0000256" key="1">
    <source>
        <dbReference type="ARBA" id="ARBA00002474"/>
    </source>
</evidence>
<comment type="similarity">
    <text evidence="5">Belongs to the sorting nexin family.</text>
</comment>
<dbReference type="SMART" id="SM00312">
    <property type="entry name" value="PX"/>
    <property type="match status" value="1"/>
</dbReference>
<proteinExistence type="inferred from homology"/>
<feature type="compositionally biased region" description="Polar residues" evidence="14">
    <location>
        <begin position="539"/>
        <end position="551"/>
    </location>
</feature>
<evidence type="ECO:0000256" key="10">
    <source>
        <dbReference type="ARBA" id="ARBA00022980"/>
    </source>
</evidence>
<dbReference type="Gene3D" id="1.20.1270.60">
    <property type="entry name" value="Arfaptin homology (AH) domain/BAR domain"/>
    <property type="match status" value="1"/>
</dbReference>
<evidence type="ECO:0000256" key="8">
    <source>
        <dbReference type="ARBA" id="ARBA00022490"/>
    </source>
</evidence>
<feature type="region of interest" description="Disordered" evidence="14">
    <location>
        <begin position="528"/>
        <end position="687"/>
    </location>
</feature>
<dbReference type="AlphaFoldDB" id="A0A9N9PUV4"/>
<dbReference type="InterPro" id="IPR001683">
    <property type="entry name" value="PX_dom"/>
</dbReference>
<dbReference type="GO" id="GO:0042147">
    <property type="term" value="P:retrograde transport, endosome to Golgi"/>
    <property type="evidence" value="ECO:0007669"/>
    <property type="project" value="InterPro"/>
</dbReference>
<comment type="subcellular location">
    <subcellularLocation>
        <location evidence="3">Cytoplasm</location>
    </subcellularLocation>
    <subcellularLocation>
        <location evidence="2">Membrane</location>
        <topology evidence="2">Peripheral membrane protein</topology>
        <orientation evidence="2">Cytoplasmic side</orientation>
    </subcellularLocation>
</comment>
<dbReference type="Proteomes" id="UP000696280">
    <property type="component" value="Unassembled WGS sequence"/>
</dbReference>